<dbReference type="STRING" id="1238425.J07HQW2_03525"/>
<reference evidence="1 2" key="1">
    <citation type="journal article" date="2013" name="PLoS ONE">
        <title>Assembly-driven community genomics of a hypersaline microbial ecosystem.</title>
        <authorList>
            <person name="Podell S."/>
            <person name="Ugalde J.A."/>
            <person name="Narasingarao P."/>
            <person name="Banfield J.F."/>
            <person name="Heidelberg K.B."/>
            <person name="Allen E.E."/>
        </authorList>
    </citation>
    <scope>NUCLEOTIDE SEQUENCE [LARGE SCALE GENOMIC DNA]</scope>
    <source>
        <strain evidence="2">J07HQW2</strain>
    </source>
</reference>
<evidence type="ECO:0000313" key="2">
    <source>
        <dbReference type="Proteomes" id="UP000030710"/>
    </source>
</evidence>
<dbReference type="Proteomes" id="UP000030710">
    <property type="component" value="Unassembled WGS sequence"/>
</dbReference>
<gene>
    <name evidence="1" type="ORF">J07HQW2_03525</name>
</gene>
<accession>U1N2D5</accession>
<sequence>MKSISMGLFWSQNEFDVDPESSPAVIIEIIILLRTAKNIQTDIRSINSIAISIAIVLFSSTFSINSNSIVYRVCAE</sequence>
<dbReference type="HOGENOM" id="CLU_2645832_0_0_2"/>
<dbReference type="EMBL" id="KE356561">
    <property type="protein sequence ID" value="ERG97039.1"/>
    <property type="molecule type" value="Genomic_DNA"/>
</dbReference>
<name>U1N2D5_9EURY</name>
<evidence type="ECO:0000313" key="1">
    <source>
        <dbReference type="EMBL" id="ERG97039.1"/>
    </source>
</evidence>
<proteinExistence type="predicted"/>
<protein>
    <submittedName>
        <fullName evidence="1">Uncharacterized protein</fullName>
    </submittedName>
</protein>
<organism evidence="1 2">
    <name type="scientific">Haloquadratum walsbyi J07HQW2</name>
    <dbReference type="NCBI Taxonomy" id="1238425"/>
    <lineage>
        <taxon>Archaea</taxon>
        <taxon>Methanobacteriati</taxon>
        <taxon>Methanobacteriota</taxon>
        <taxon>Stenosarchaea group</taxon>
        <taxon>Halobacteria</taxon>
        <taxon>Halobacteriales</taxon>
        <taxon>Haloferacaceae</taxon>
        <taxon>Haloquadratum</taxon>
    </lineage>
</organism>
<dbReference type="AlphaFoldDB" id="U1N2D5"/>